<dbReference type="InterPro" id="IPR017946">
    <property type="entry name" value="PLC-like_Pdiesterase_TIM-brl"/>
</dbReference>
<sequence length="311" mass="33814">MPAGIAAPLAALNAVTPEIRRTVRLENQFRHWRVVTGEPQIFAHRGANAVAPENTLPAFEKALEIGVDGIELDVQATADGELVVLHDFRLERTTTGAGPLGAHTLAQLSAIDAGVRFDDAFSGTPIPTLEQVFDLVEDRCIVNVEIKNMDWNGGREAGPLARLIKRRELFDQVIVSSFNPISLRKMRQLDPSIALGLLYFSRPPRQSGEPGSFLQKVRNLPLKHLILHLTRPLLSRGIAPEALHPHFASIDAQLVETARSRGQLVNAWTVNSAAEARRLAALGVDAIITDLPDVIRQGLSPAGTPQRPPAA</sequence>
<name>A0A6B1D711_9CHLR</name>
<feature type="domain" description="GP-PDE" evidence="1">
    <location>
        <begin position="39"/>
        <end position="299"/>
    </location>
</feature>
<dbReference type="AlphaFoldDB" id="A0A6B1D711"/>
<protein>
    <submittedName>
        <fullName evidence="2">Glycerophosphodiester phosphodiesterase</fullName>
    </submittedName>
</protein>
<dbReference type="InterPro" id="IPR030395">
    <property type="entry name" value="GP_PDE_dom"/>
</dbReference>
<dbReference type="PROSITE" id="PS51704">
    <property type="entry name" value="GP_PDE"/>
    <property type="match status" value="1"/>
</dbReference>
<dbReference type="PANTHER" id="PTHR46211:SF14">
    <property type="entry name" value="GLYCEROPHOSPHODIESTER PHOSPHODIESTERASE"/>
    <property type="match status" value="1"/>
</dbReference>
<dbReference type="SUPFAM" id="SSF51695">
    <property type="entry name" value="PLC-like phosphodiesterases"/>
    <property type="match status" value="1"/>
</dbReference>
<comment type="caution">
    <text evidence="2">The sequence shown here is derived from an EMBL/GenBank/DDBJ whole genome shotgun (WGS) entry which is preliminary data.</text>
</comment>
<dbReference type="Gene3D" id="3.20.20.190">
    <property type="entry name" value="Phosphatidylinositol (PI) phosphodiesterase"/>
    <property type="match status" value="1"/>
</dbReference>
<dbReference type="GO" id="GO:0006629">
    <property type="term" value="P:lipid metabolic process"/>
    <property type="evidence" value="ECO:0007669"/>
    <property type="project" value="InterPro"/>
</dbReference>
<proteinExistence type="predicted"/>
<dbReference type="EMBL" id="VXMH01000043">
    <property type="protein sequence ID" value="MYC95155.1"/>
    <property type="molecule type" value="Genomic_DNA"/>
</dbReference>
<accession>A0A6B1D711</accession>
<gene>
    <name evidence="2" type="ORF">F4X14_09285</name>
</gene>
<dbReference type="PANTHER" id="PTHR46211">
    <property type="entry name" value="GLYCEROPHOSPHORYL DIESTER PHOSPHODIESTERASE"/>
    <property type="match status" value="1"/>
</dbReference>
<dbReference type="PROSITE" id="PS50007">
    <property type="entry name" value="PIPLC_X_DOMAIN"/>
    <property type="match status" value="1"/>
</dbReference>
<dbReference type="GO" id="GO:0008081">
    <property type="term" value="F:phosphoric diester hydrolase activity"/>
    <property type="evidence" value="ECO:0007669"/>
    <property type="project" value="InterPro"/>
</dbReference>
<dbReference type="Pfam" id="PF03009">
    <property type="entry name" value="GDPD"/>
    <property type="match status" value="1"/>
</dbReference>
<reference evidence="2" key="1">
    <citation type="submission" date="2019-09" db="EMBL/GenBank/DDBJ databases">
        <title>Characterisation of the sponge microbiome using genome-centric metagenomics.</title>
        <authorList>
            <person name="Engelberts J.P."/>
            <person name="Robbins S.J."/>
            <person name="De Goeij J.M."/>
            <person name="Aranda M."/>
            <person name="Bell S.C."/>
            <person name="Webster N.S."/>
        </authorList>
    </citation>
    <scope>NUCLEOTIDE SEQUENCE</scope>
    <source>
        <strain evidence="2">SB0661_bin_32</strain>
    </source>
</reference>
<evidence type="ECO:0000259" key="1">
    <source>
        <dbReference type="PROSITE" id="PS51704"/>
    </source>
</evidence>
<organism evidence="2">
    <name type="scientific">Caldilineaceae bacterium SB0661_bin_32</name>
    <dbReference type="NCBI Taxonomy" id="2605255"/>
    <lineage>
        <taxon>Bacteria</taxon>
        <taxon>Bacillati</taxon>
        <taxon>Chloroflexota</taxon>
        <taxon>Caldilineae</taxon>
        <taxon>Caldilineales</taxon>
        <taxon>Caldilineaceae</taxon>
    </lineage>
</organism>
<evidence type="ECO:0000313" key="2">
    <source>
        <dbReference type="EMBL" id="MYC95155.1"/>
    </source>
</evidence>